<accession>A0A1A0H9W7</accession>
<evidence type="ECO:0000256" key="1">
    <source>
        <dbReference type="SAM" id="MobiDB-lite"/>
    </source>
</evidence>
<dbReference type="GeneID" id="30026989"/>
<feature type="compositionally biased region" description="Polar residues" evidence="1">
    <location>
        <begin position="420"/>
        <end position="437"/>
    </location>
</feature>
<feature type="compositionally biased region" description="Polar residues" evidence="1">
    <location>
        <begin position="480"/>
        <end position="491"/>
    </location>
</feature>
<feature type="region of interest" description="Disordered" evidence="1">
    <location>
        <begin position="1"/>
        <end position="85"/>
    </location>
</feature>
<dbReference type="AlphaFoldDB" id="A0A1A0H9W7"/>
<proteinExistence type="predicted"/>
<reference evidence="2 3" key="1">
    <citation type="submission" date="2016-05" db="EMBL/GenBank/DDBJ databases">
        <title>Comparative genomics of biotechnologically important yeasts.</title>
        <authorList>
            <consortium name="DOE Joint Genome Institute"/>
            <person name="Riley R."/>
            <person name="Haridas S."/>
            <person name="Wolfe K.H."/>
            <person name="Lopes M.R."/>
            <person name="Hittinger C.T."/>
            <person name="Goker M."/>
            <person name="Salamov A."/>
            <person name="Wisecaver J."/>
            <person name="Long T.M."/>
            <person name="Aerts A.L."/>
            <person name="Barry K."/>
            <person name="Choi C."/>
            <person name="Clum A."/>
            <person name="Coughlan A.Y."/>
            <person name="Deshpande S."/>
            <person name="Douglass A.P."/>
            <person name="Hanson S.J."/>
            <person name="Klenk H.-P."/>
            <person name="LaButti K."/>
            <person name="Lapidus A."/>
            <person name="Lindquist E."/>
            <person name="Lipzen A."/>
            <person name="Meier-kolthoff J.P."/>
            <person name="Ohm R.A."/>
            <person name="Otillar R.P."/>
            <person name="Pangilinan J."/>
            <person name="Peng Y."/>
            <person name="Rokas A."/>
            <person name="Rosa C.A."/>
            <person name="Scheuner C."/>
            <person name="Sibirny A.A."/>
            <person name="Slot J.C."/>
            <person name="Stielow J.B."/>
            <person name="Sun H."/>
            <person name="Kurtzman C.P."/>
            <person name="Blackwell M."/>
            <person name="Grigoriev I.V."/>
            <person name="Jeffries T.W."/>
        </authorList>
    </citation>
    <scope>NUCLEOTIDE SEQUENCE [LARGE SCALE GENOMIC DNA]</scope>
    <source>
        <strain evidence="2 3">NRRL YB-4993</strain>
    </source>
</reference>
<feature type="region of interest" description="Disordered" evidence="1">
    <location>
        <begin position="272"/>
        <end position="291"/>
    </location>
</feature>
<name>A0A1A0H9W7_9ASCO</name>
<feature type="compositionally biased region" description="Low complexity" evidence="1">
    <location>
        <begin position="366"/>
        <end position="382"/>
    </location>
</feature>
<protein>
    <submittedName>
        <fullName evidence="2">Uncharacterized protein</fullName>
    </submittedName>
</protein>
<comment type="caution">
    <text evidence="2">The sequence shown here is derived from an EMBL/GenBank/DDBJ whole genome shotgun (WGS) entry which is preliminary data.</text>
</comment>
<feature type="region of interest" description="Disordered" evidence="1">
    <location>
        <begin position="932"/>
        <end position="974"/>
    </location>
</feature>
<dbReference type="Proteomes" id="UP000092555">
    <property type="component" value="Unassembled WGS sequence"/>
</dbReference>
<feature type="region of interest" description="Disordered" evidence="1">
    <location>
        <begin position="355"/>
        <end position="543"/>
    </location>
</feature>
<feature type="compositionally biased region" description="Basic and acidic residues" evidence="1">
    <location>
        <begin position="853"/>
        <end position="884"/>
    </location>
</feature>
<feature type="compositionally biased region" description="Basic and acidic residues" evidence="1">
    <location>
        <begin position="580"/>
        <end position="591"/>
    </location>
</feature>
<dbReference type="RefSeq" id="XP_018711434.1">
    <property type="nucleotide sequence ID" value="XM_018854013.1"/>
</dbReference>
<feature type="compositionally biased region" description="Polar residues" evidence="1">
    <location>
        <begin position="963"/>
        <end position="972"/>
    </location>
</feature>
<dbReference type="OrthoDB" id="5563016at2759"/>
<dbReference type="EMBL" id="LXTC01000003">
    <property type="protein sequence ID" value="OBA20924.1"/>
    <property type="molecule type" value="Genomic_DNA"/>
</dbReference>
<feature type="region of interest" description="Disordered" evidence="1">
    <location>
        <begin position="851"/>
        <end position="896"/>
    </location>
</feature>
<feature type="region of interest" description="Disordered" evidence="1">
    <location>
        <begin position="129"/>
        <end position="158"/>
    </location>
</feature>
<feature type="region of interest" description="Disordered" evidence="1">
    <location>
        <begin position="1083"/>
        <end position="1102"/>
    </location>
</feature>
<feature type="region of interest" description="Disordered" evidence="1">
    <location>
        <begin position="91"/>
        <end position="110"/>
    </location>
</feature>
<keyword evidence="3" id="KW-1185">Reference proteome</keyword>
<sequence>MQRTHSLTSISSSQSAATAPLNRPRPAALMRPDLSTESLLPNSSLFARRARKHEPPGTRAPAFSFPNGEVFTPRSAPARRARPARLPAEPDTRAVQVVPPPGAQTSRPPVFPRSASMVLMPTMPVCEPALPPTQPAARPNAPPNRPSHQGPPPAVAAPAVRASGAFLTRSHSFNNFRKQSKQDLAHALRSTRLDTSTNISVRPQAAVPPLSHSVPPAQLRLFSLTNNRYAENAANIVRLELLVSVLGPGPYARMADGAACLDSAPSSLSTYNLNRSNSHTPQTSVSGSDVAENSTKLWSSAESVSSFRTARDPSPLQCIEESGAAGAGLGKTNAPTAQVCLAGSDHVHADVQLLSASGGRPPYGGSLSTSPSSFESDSPFPFQERAERKPADSSQGHSETCLRDGSPLRSGHRLHHDTGTRLTDSESSGIPSPTVSAATPPRPIESITLETESVDAQQLGGEDGSIDDLVDPNVERPRLTSKTTSLNSESTLAELPPSKDRPDTRTSSLDQELVREPKAFLGTSPGSDAVVTSAPETSLQKEECASIRSDLHNTCTEVSVELAEQRLPRKVSTASGDSDGDQRSTTHDDPCKPVPVYSSMLALDDAKTKSSKDTSNSLATESAEAGLAAKKIPQEFSNDSLRERRNSKNLPVLHFNRSSVIPQDLVAISLPILKDFIQISKLDSARPRKAEDSIECESPPEIYPGNQKISEETISNVSILQSMRGNEKSVDIYSTIHGGASIYDSEMYSPVHIDRFLADNQKAVPPRGDVAVENGEIKFQKGNSSPIILVDSHLHMKQDDSSSSGGQDSRHNLDLSAPTTNLPHEKQMSGRVARHSMLAIVDVDYEKLLPPTPEKKISKKGPLDEIQSHSSPKVREIPRKEKSPVKIPVKPTKSQDANAKGFKKLFSFMKRAPKSYNDSPPKLRWKSLMTSLRSARPSVDRKSADGYESQVSIPDSQDKHQSSKMAAQNAKSPGNKKRVFLSNLKLTTGSKVYDLLSPMYSVGEEELSPSGSPSSLPPEELKYDLPEYNIDTDSFKDVLLRFQEVEKEIENEVRVMRKSKSIHDFFLKDDELSKAQIFDLQRNDHQDSSSSLPEKSDSANGSLTSVDLFNERQSEPLSQERLSGIISEPISDFPQNNEKQTVVVDIALVQATLNDPHAIRQSYLKFVRQFTDFEQMRIELSGFDPTDKAKVSCESRQKVSSLRKTSSKALRSVKFSNSISISETHAPQLYRRSNRSVTQYYLTEYSEINRIKNELNAYKCYEMLVHEKSQANTHFFY</sequence>
<organism evidence="2 3">
    <name type="scientific">Metschnikowia bicuspidata var. bicuspidata NRRL YB-4993</name>
    <dbReference type="NCBI Taxonomy" id="869754"/>
    <lineage>
        <taxon>Eukaryota</taxon>
        <taxon>Fungi</taxon>
        <taxon>Dikarya</taxon>
        <taxon>Ascomycota</taxon>
        <taxon>Saccharomycotina</taxon>
        <taxon>Pichiomycetes</taxon>
        <taxon>Metschnikowiaceae</taxon>
        <taxon>Metschnikowia</taxon>
    </lineage>
</organism>
<evidence type="ECO:0000313" key="2">
    <source>
        <dbReference type="EMBL" id="OBA20924.1"/>
    </source>
</evidence>
<evidence type="ECO:0000313" key="3">
    <source>
        <dbReference type="Proteomes" id="UP000092555"/>
    </source>
</evidence>
<feature type="region of interest" description="Disordered" evidence="1">
    <location>
        <begin position="795"/>
        <end position="831"/>
    </location>
</feature>
<gene>
    <name evidence="2" type="ORF">METBIDRAFT_11528</name>
</gene>
<dbReference type="STRING" id="869754.A0A1A0H9W7"/>
<feature type="compositionally biased region" description="Low complexity" evidence="1">
    <location>
        <begin position="1"/>
        <end position="19"/>
    </location>
</feature>
<feature type="region of interest" description="Disordered" evidence="1">
    <location>
        <begin position="566"/>
        <end position="643"/>
    </location>
</feature>
<feature type="compositionally biased region" description="Polar residues" evidence="1">
    <location>
        <begin position="35"/>
        <end position="45"/>
    </location>
</feature>
<feature type="compositionally biased region" description="Pro residues" evidence="1">
    <location>
        <begin position="129"/>
        <end position="155"/>
    </location>
</feature>